<keyword evidence="9" id="KW-1133">Transmembrane helix</keyword>
<comment type="cofactor">
    <cofactor evidence="1">
        <name>heme</name>
        <dbReference type="ChEBI" id="CHEBI:30413"/>
    </cofactor>
</comment>
<evidence type="ECO:0000256" key="8">
    <source>
        <dbReference type="ARBA" id="ARBA00023033"/>
    </source>
</evidence>
<evidence type="ECO:0000256" key="4">
    <source>
        <dbReference type="ARBA" id="ARBA00022617"/>
    </source>
</evidence>
<sequence length="1137" mass="127531">MGFQDYLPSQNVLTVFIGAIILYAALRSMSSPLRSLPLPPGPPVTSWLSGHLSILPTTQPWKVYTKWAEKYGPVIHLRVYGQHTIVLSSFDDCTEVFEKRANLYSDRPALTMIDLMGWDFNAGLMPYGPRWRGQRRLFQQSFKRVTSLSYRPEQTRKVNDMLHGLLTSPEAFRDHTRTVTAAVAMSIAYGYDVKPQNDYFVSLAEDAVNRLSLAVFPGAALVNAVPILQHLPPWFPGAGFHKVASETKEMTTKMQEVPFKWVQKNMAAGTQPTCIVSECLPSCKTDEDLVPVREFAGLIYAAGADTTTTALETFFYAMTISPDAQKKAQQEIDSVVGSKRLPTYDDWDSLPYTEALLREVLRWRPVLPLGVAHAITDDDVFKGCLIPKGSVIMTNTWAISRDESRYMDPEAFDPDRFFDKNGNLNDDDSNYIFGFGRRSPHGAGNSLVIHGYNTAVLTVVIAAVVLYAARRSSPPLRSLPLPPGPPVASWLSGHLSILPATQPWKVYAEWAEKYGPVIHLRVYGQHTIILSSLDDCTEVFEKRSNLYSDRPAFTMIDLMGWDFNVGLMPYEQTRKVTDMLYGLLTSPDDFRDHAKMMAAATSMSITYGYDIKGKNDDFVNLAEDAVSRISLAVFPGAALVNAVPVLRYLPPWFPGAGFHKVASEAKEMTTRLKDVPFKWVQKNMEAGTQPNCIVSEKIPACKTAGDLTNIQEFAAVVYAAAADTTTSAMETFFYTMTIFPDAQRKAQQELDAVVGGNRLPNYDDLDSLPYIEALVREILRWRPVLPLGVAHAITEDDVFKGYLIPKGSVILPNTWAISRDKSRYKDPEAFNPDRFFDKDGNLNDDNSDYLFGFGRRSPYGTRKPSPLRSLPLPPGPPVSRWLSGHLSILPAVQPWKTYTEWATKFGSVMHLRVYFQHIILLSSRDDCIELFEKRSNLYSDKPTFTMIDLMGWDFNAGLMPYGPRWRRHRRLFQQQFKKTASLSYRPEQTRKIIDMLHGLLTSPEDFRDHAQTVTAAIAMSTAYGYDIEPKKDYFVGLAEDAVSRLSFAMLPGAALVNAIPIMQYLPSWFPGAGFQKIAAESREVTRQMKEVPFQWAEKNITSGLSSDCLVASLLPSCKTQEEIVTVQEFAAIVYAGK</sequence>
<dbReference type="PANTHER" id="PTHR46300:SF7">
    <property type="entry name" value="P450, PUTATIVE (EUROFUNG)-RELATED"/>
    <property type="match status" value="1"/>
</dbReference>
<dbReference type="InterPro" id="IPR002401">
    <property type="entry name" value="Cyt_P450_E_grp-I"/>
</dbReference>
<feature type="transmembrane region" description="Helical" evidence="9">
    <location>
        <begin position="6"/>
        <end position="26"/>
    </location>
</feature>
<dbReference type="GO" id="GO:0016705">
    <property type="term" value="F:oxidoreductase activity, acting on paired donors, with incorporation or reduction of molecular oxygen"/>
    <property type="evidence" value="ECO:0007669"/>
    <property type="project" value="InterPro"/>
</dbReference>
<evidence type="ECO:0000256" key="3">
    <source>
        <dbReference type="ARBA" id="ARBA00010617"/>
    </source>
</evidence>
<dbReference type="Gene3D" id="1.10.630.10">
    <property type="entry name" value="Cytochrome P450"/>
    <property type="match status" value="3"/>
</dbReference>
<organism evidence="10 11">
    <name type="scientific">Psilocybe cf. subviscida</name>
    <dbReference type="NCBI Taxonomy" id="2480587"/>
    <lineage>
        <taxon>Eukaryota</taxon>
        <taxon>Fungi</taxon>
        <taxon>Dikarya</taxon>
        <taxon>Basidiomycota</taxon>
        <taxon>Agaricomycotina</taxon>
        <taxon>Agaricomycetes</taxon>
        <taxon>Agaricomycetidae</taxon>
        <taxon>Agaricales</taxon>
        <taxon>Agaricineae</taxon>
        <taxon>Strophariaceae</taxon>
        <taxon>Psilocybe</taxon>
    </lineage>
</organism>
<dbReference type="PANTHER" id="PTHR46300">
    <property type="entry name" value="P450, PUTATIVE (EUROFUNG)-RELATED-RELATED"/>
    <property type="match status" value="1"/>
</dbReference>
<gene>
    <name evidence="10" type="ORF">D9619_007190</name>
</gene>
<dbReference type="GO" id="GO:0004497">
    <property type="term" value="F:monooxygenase activity"/>
    <property type="evidence" value="ECO:0007669"/>
    <property type="project" value="UniProtKB-KW"/>
</dbReference>
<dbReference type="CDD" id="cd11065">
    <property type="entry name" value="CYP64-like"/>
    <property type="match status" value="2"/>
</dbReference>
<dbReference type="InterPro" id="IPR001128">
    <property type="entry name" value="Cyt_P450"/>
</dbReference>
<name>A0A8H5EX50_9AGAR</name>
<keyword evidence="9" id="KW-0812">Transmembrane</keyword>
<dbReference type="AlphaFoldDB" id="A0A8H5EX50"/>
<evidence type="ECO:0008006" key="12">
    <source>
        <dbReference type="Google" id="ProtNLM"/>
    </source>
</evidence>
<evidence type="ECO:0000256" key="5">
    <source>
        <dbReference type="ARBA" id="ARBA00022723"/>
    </source>
</evidence>
<dbReference type="OrthoDB" id="1844152at2759"/>
<evidence type="ECO:0000256" key="7">
    <source>
        <dbReference type="ARBA" id="ARBA00023004"/>
    </source>
</evidence>
<dbReference type="SUPFAM" id="SSF48264">
    <property type="entry name" value="Cytochrome P450"/>
    <property type="match status" value="3"/>
</dbReference>
<evidence type="ECO:0000256" key="6">
    <source>
        <dbReference type="ARBA" id="ARBA00023002"/>
    </source>
</evidence>
<comment type="caution">
    <text evidence="10">The sequence shown here is derived from an EMBL/GenBank/DDBJ whole genome shotgun (WGS) entry which is preliminary data.</text>
</comment>
<evidence type="ECO:0000256" key="9">
    <source>
        <dbReference type="SAM" id="Phobius"/>
    </source>
</evidence>
<keyword evidence="7" id="KW-0408">Iron</keyword>
<keyword evidence="4" id="KW-0349">Heme</keyword>
<dbReference type="InterPro" id="IPR036396">
    <property type="entry name" value="Cyt_P450_sf"/>
</dbReference>
<dbReference type="Proteomes" id="UP000567179">
    <property type="component" value="Unassembled WGS sequence"/>
</dbReference>
<dbReference type="EMBL" id="JAACJJ010000043">
    <property type="protein sequence ID" value="KAF5315268.1"/>
    <property type="molecule type" value="Genomic_DNA"/>
</dbReference>
<dbReference type="GO" id="GO:0020037">
    <property type="term" value="F:heme binding"/>
    <property type="evidence" value="ECO:0007669"/>
    <property type="project" value="InterPro"/>
</dbReference>
<evidence type="ECO:0000313" key="11">
    <source>
        <dbReference type="Proteomes" id="UP000567179"/>
    </source>
</evidence>
<accession>A0A8H5EX50</accession>
<reference evidence="10 11" key="1">
    <citation type="journal article" date="2020" name="ISME J.">
        <title>Uncovering the hidden diversity of litter-decomposition mechanisms in mushroom-forming fungi.</title>
        <authorList>
            <person name="Floudas D."/>
            <person name="Bentzer J."/>
            <person name="Ahren D."/>
            <person name="Johansson T."/>
            <person name="Persson P."/>
            <person name="Tunlid A."/>
        </authorList>
    </citation>
    <scope>NUCLEOTIDE SEQUENCE [LARGE SCALE GENOMIC DNA]</scope>
    <source>
        <strain evidence="10 11">CBS 101986</strain>
    </source>
</reference>
<evidence type="ECO:0000313" key="10">
    <source>
        <dbReference type="EMBL" id="KAF5315268.1"/>
    </source>
</evidence>
<comment type="pathway">
    <text evidence="2">Secondary metabolite biosynthesis.</text>
</comment>
<keyword evidence="9" id="KW-0472">Membrane</keyword>
<evidence type="ECO:0000256" key="1">
    <source>
        <dbReference type="ARBA" id="ARBA00001971"/>
    </source>
</evidence>
<dbReference type="Pfam" id="PF00067">
    <property type="entry name" value="p450"/>
    <property type="match status" value="4"/>
</dbReference>
<proteinExistence type="inferred from homology"/>
<keyword evidence="8" id="KW-0503">Monooxygenase</keyword>
<keyword evidence="6" id="KW-0560">Oxidoreductase</keyword>
<keyword evidence="5" id="KW-0479">Metal-binding</keyword>
<evidence type="ECO:0000256" key="2">
    <source>
        <dbReference type="ARBA" id="ARBA00005179"/>
    </source>
</evidence>
<dbReference type="InterPro" id="IPR050364">
    <property type="entry name" value="Cytochrome_P450_fung"/>
</dbReference>
<comment type="similarity">
    <text evidence="3">Belongs to the cytochrome P450 family.</text>
</comment>
<dbReference type="PRINTS" id="PR00463">
    <property type="entry name" value="EP450I"/>
</dbReference>
<keyword evidence="11" id="KW-1185">Reference proteome</keyword>
<protein>
    <recommendedName>
        <fullName evidence="12">Cytochrome P450</fullName>
    </recommendedName>
</protein>
<dbReference type="GO" id="GO:0005506">
    <property type="term" value="F:iron ion binding"/>
    <property type="evidence" value="ECO:0007669"/>
    <property type="project" value="InterPro"/>
</dbReference>